<keyword evidence="3" id="KW-1185">Reference proteome</keyword>
<feature type="region of interest" description="Disordered" evidence="1">
    <location>
        <begin position="119"/>
        <end position="139"/>
    </location>
</feature>
<feature type="region of interest" description="Disordered" evidence="1">
    <location>
        <begin position="163"/>
        <end position="199"/>
    </location>
</feature>
<organism evidence="2 3">
    <name type="scientific">Cardiocondyla obscurior</name>
    <dbReference type="NCBI Taxonomy" id="286306"/>
    <lineage>
        <taxon>Eukaryota</taxon>
        <taxon>Metazoa</taxon>
        <taxon>Ecdysozoa</taxon>
        <taxon>Arthropoda</taxon>
        <taxon>Hexapoda</taxon>
        <taxon>Insecta</taxon>
        <taxon>Pterygota</taxon>
        <taxon>Neoptera</taxon>
        <taxon>Endopterygota</taxon>
        <taxon>Hymenoptera</taxon>
        <taxon>Apocrita</taxon>
        <taxon>Aculeata</taxon>
        <taxon>Formicoidea</taxon>
        <taxon>Formicidae</taxon>
        <taxon>Myrmicinae</taxon>
        <taxon>Cardiocondyla</taxon>
    </lineage>
</organism>
<dbReference type="Proteomes" id="UP001430953">
    <property type="component" value="Unassembled WGS sequence"/>
</dbReference>
<comment type="caution">
    <text evidence="2">The sequence shown here is derived from an EMBL/GenBank/DDBJ whole genome shotgun (WGS) entry which is preliminary data.</text>
</comment>
<accession>A0AAW2GQU7</accession>
<evidence type="ECO:0000313" key="2">
    <source>
        <dbReference type="EMBL" id="KAL0129652.1"/>
    </source>
</evidence>
<gene>
    <name evidence="2" type="ORF">PUN28_001726</name>
</gene>
<evidence type="ECO:0000256" key="1">
    <source>
        <dbReference type="SAM" id="MobiDB-lite"/>
    </source>
</evidence>
<sequence length="199" mass="23143">MFDTYYKTRSTEMSRGNGGDDKIAARVRLECVTRCVAFAKRKKKKYPAVDRNDFNSNSARERRRIVGRSEEMDRARSPRTFLFRYPFISVHADVTSVVTQRYIIAEAVMEIARFVTTAAGAGREGEEEEENSLQNGRTGVRRSTIISRRLFVVTDAIRKRTLDTRGRRKREREPRVKGKEGRERTTSEGRVEEKRYLHT</sequence>
<proteinExistence type="predicted"/>
<evidence type="ECO:0000313" key="3">
    <source>
        <dbReference type="Proteomes" id="UP001430953"/>
    </source>
</evidence>
<protein>
    <submittedName>
        <fullName evidence="2">Uncharacterized protein</fullName>
    </submittedName>
</protein>
<name>A0AAW2GQU7_9HYME</name>
<dbReference type="EMBL" id="JADYXP020000002">
    <property type="protein sequence ID" value="KAL0129652.1"/>
    <property type="molecule type" value="Genomic_DNA"/>
</dbReference>
<reference evidence="2 3" key="1">
    <citation type="submission" date="2023-03" db="EMBL/GenBank/DDBJ databases">
        <title>High recombination rates correlate with genetic variation in Cardiocondyla obscurior ants.</title>
        <authorList>
            <person name="Errbii M."/>
        </authorList>
    </citation>
    <scope>NUCLEOTIDE SEQUENCE [LARGE SCALE GENOMIC DNA]</scope>
    <source>
        <strain evidence="2">Alpha-2009</strain>
        <tissue evidence="2">Whole body</tissue>
    </source>
</reference>
<dbReference type="AlphaFoldDB" id="A0AAW2GQU7"/>